<protein>
    <recommendedName>
        <fullName evidence="4">SMP-30/Gluconolactonase/LRE-like region domain-containing protein</fullName>
    </recommendedName>
</protein>
<gene>
    <name evidence="5" type="ORF">ONB1V03_LOCUS7871</name>
</gene>
<keyword evidence="2" id="KW-0479">Metal-binding</keyword>
<evidence type="ECO:0000259" key="4">
    <source>
        <dbReference type="Pfam" id="PF08450"/>
    </source>
</evidence>
<comment type="similarity">
    <text evidence="1">Belongs to the SMP-30/CGR1 family.</text>
</comment>
<feature type="binding site" evidence="2">
    <location>
        <position position="18"/>
    </location>
    <ligand>
        <name>a divalent metal cation</name>
        <dbReference type="ChEBI" id="CHEBI:60240"/>
    </ligand>
</feature>
<dbReference type="InterPro" id="IPR011042">
    <property type="entry name" value="6-blade_b-propeller_TolB-like"/>
</dbReference>
<feature type="region of interest" description="Disordered" evidence="3">
    <location>
        <begin position="1"/>
        <end position="21"/>
    </location>
</feature>
<dbReference type="InterPro" id="IPR013658">
    <property type="entry name" value="SGL"/>
</dbReference>
<dbReference type="SUPFAM" id="SSF63829">
    <property type="entry name" value="Calcium-dependent phosphotriesterase"/>
    <property type="match status" value="1"/>
</dbReference>
<dbReference type="InterPro" id="IPR005511">
    <property type="entry name" value="SMP-30"/>
</dbReference>
<comment type="cofactor">
    <cofactor evidence="2">
        <name>Zn(2+)</name>
        <dbReference type="ChEBI" id="CHEBI:29105"/>
    </cofactor>
    <text evidence="2">Binds 1 divalent metal cation per subunit.</text>
</comment>
<dbReference type="PANTHER" id="PTHR10907:SF47">
    <property type="entry name" value="REGUCALCIN"/>
    <property type="match status" value="1"/>
</dbReference>
<keyword evidence="6" id="KW-1185">Reference proteome</keyword>
<dbReference type="PANTHER" id="PTHR10907">
    <property type="entry name" value="REGUCALCIN"/>
    <property type="match status" value="1"/>
</dbReference>
<dbReference type="GO" id="GO:0005509">
    <property type="term" value="F:calcium ion binding"/>
    <property type="evidence" value="ECO:0007669"/>
    <property type="project" value="TreeGrafter"/>
</dbReference>
<evidence type="ECO:0000313" key="6">
    <source>
        <dbReference type="Proteomes" id="UP000728032"/>
    </source>
</evidence>
<feature type="binding site" evidence="2">
    <location>
        <position position="163"/>
    </location>
    <ligand>
        <name>a divalent metal cation</name>
        <dbReference type="ChEBI" id="CHEBI:60240"/>
    </ligand>
</feature>
<evidence type="ECO:0000256" key="2">
    <source>
        <dbReference type="PIRSR" id="PIRSR605511-2"/>
    </source>
</evidence>
<evidence type="ECO:0000313" key="5">
    <source>
        <dbReference type="EMBL" id="CAD7650552.1"/>
    </source>
</evidence>
<evidence type="ECO:0000256" key="3">
    <source>
        <dbReference type="SAM" id="MobiDB-lite"/>
    </source>
</evidence>
<feature type="domain" description="SMP-30/Gluconolactonase/LRE-like region" evidence="4">
    <location>
        <begin position="16"/>
        <end position="277"/>
    </location>
</feature>
<dbReference type="AlphaFoldDB" id="A0A7R9QN97"/>
<proteinExistence type="inferred from homology"/>
<dbReference type="Pfam" id="PF08450">
    <property type="entry name" value="SGL"/>
    <property type="match status" value="1"/>
</dbReference>
<dbReference type="PRINTS" id="PR01790">
    <property type="entry name" value="SMP30FAMILY"/>
</dbReference>
<reference evidence="5" key="1">
    <citation type="submission" date="2020-11" db="EMBL/GenBank/DDBJ databases">
        <authorList>
            <person name="Tran Van P."/>
        </authorList>
    </citation>
    <scope>NUCLEOTIDE SEQUENCE</scope>
</reference>
<dbReference type="Proteomes" id="UP000728032">
    <property type="component" value="Unassembled WGS sequence"/>
</dbReference>
<feature type="binding site" evidence="2">
    <location>
        <position position="130"/>
    </location>
    <ligand>
        <name>substrate</name>
    </ligand>
</feature>
<evidence type="ECO:0000256" key="1">
    <source>
        <dbReference type="ARBA" id="ARBA00008853"/>
    </source>
</evidence>
<sequence>MSSFHVQPVSEEPVDWGESPHWDESRQRLSYVDCFAKCIHQIDPESGKCDRFTIMSATNRSTPMTTMAIPVTANDQSEPEFLITLGNSIAKYSPASGDILKLADIESGSYFNNGKCDSGGRLWVGSFTGEPGNPVTMVRGAGNLYEFSAGNLVTKFSGLSIPNGITWSSDNRKVFAVDTMERIINCFDFDTESGNIGNKKVFFSSNSDFSFKGTEIPYGITTDVRGNLWLVVYYGGKILNIDCNTGKVINKIDLNANMVTSACFGGIEMNELFVTSSFRGLPSQQVSAQQAGHTFKVTCFRDNSFKGCASNAFTHF</sequence>
<keyword evidence="2" id="KW-0862">Zinc</keyword>
<dbReference type="EMBL" id="OC919011">
    <property type="protein sequence ID" value="CAD7650552.1"/>
    <property type="molecule type" value="Genomic_DNA"/>
</dbReference>
<name>A0A7R9QN97_9ACAR</name>
<dbReference type="Gene3D" id="2.120.10.30">
    <property type="entry name" value="TolB, C-terminal domain"/>
    <property type="match status" value="1"/>
</dbReference>
<dbReference type="GO" id="GO:0019853">
    <property type="term" value="P:L-ascorbic acid biosynthetic process"/>
    <property type="evidence" value="ECO:0007669"/>
    <property type="project" value="TreeGrafter"/>
</dbReference>
<organism evidence="5">
    <name type="scientific">Oppiella nova</name>
    <dbReference type="NCBI Taxonomy" id="334625"/>
    <lineage>
        <taxon>Eukaryota</taxon>
        <taxon>Metazoa</taxon>
        <taxon>Ecdysozoa</taxon>
        <taxon>Arthropoda</taxon>
        <taxon>Chelicerata</taxon>
        <taxon>Arachnida</taxon>
        <taxon>Acari</taxon>
        <taxon>Acariformes</taxon>
        <taxon>Sarcoptiformes</taxon>
        <taxon>Oribatida</taxon>
        <taxon>Brachypylina</taxon>
        <taxon>Oppioidea</taxon>
        <taxon>Oppiidae</taxon>
        <taxon>Oppiella</taxon>
    </lineage>
</organism>
<dbReference type="OrthoDB" id="423498at2759"/>
<feature type="binding site" evidence="2">
    <location>
        <position position="112"/>
    </location>
    <ligand>
        <name>substrate</name>
    </ligand>
</feature>
<dbReference type="GO" id="GO:0004341">
    <property type="term" value="F:gluconolactonase activity"/>
    <property type="evidence" value="ECO:0007669"/>
    <property type="project" value="TreeGrafter"/>
</dbReference>
<dbReference type="EMBL" id="CAJPVJ010004186">
    <property type="protein sequence ID" value="CAG2168381.1"/>
    <property type="molecule type" value="Genomic_DNA"/>
</dbReference>
<accession>A0A7R9QN97</accession>